<dbReference type="EMBL" id="JAINUF010000006">
    <property type="protein sequence ID" value="KAJ8355907.1"/>
    <property type="molecule type" value="Genomic_DNA"/>
</dbReference>
<accession>A0A9Q1FCY5</accession>
<comment type="caution">
    <text evidence="1">The sequence shown here is derived from an EMBL/GenBank/DDBJ whole genome shotgun (WGS) entry which is preliminary data.</text>
</comment>
<gene>
    <name evidence="1" type="ORF">SKAU_G00187010</name>
</gene>
<keyword evidence="2" id="KW-1185">Reference proteome</keyword>
<dbReference type="AlphaFoldDB" id="A0A9Q1FCY5"/>
<sequence length="80" mass="9408">MRIARVTRKAIKDKGIREGANTGLRRLVSAALALRLRLFISTHPQLHRERPYSKPRENQSLQNTDTESLYCRYTFPFVHR</sequence>
<organism evidence="1 2">
    <name type="scientific">Synaphobranchus kaupii</name>
    <name type="common">Kaup's arrowtooth eel</name>
    <dbReference type="NCBI Taxonomy" id="118154"/>
    <lineage>
        <taxon>Eukaryota</taxon>
        <taxon>Metazoa</taxon>
        <taxon>Chordata</taxon>
        <taxon>Craniata</taxon>
        <taxon>Vertebrata</taxon>
        <taxon>Euteleostomi</taxon>
        <taxon>Actinopterygii</taxon>
        <taxon>Neopterygii</taxon>
        <taxon>Teleostei</taxon>
        <taxon>Anguilliformes</taxon>
        <taxon>Synaphobranchidae</taxon>
        <taxon>Synaphobranchus</taxon>
    </lineage>
</organism>
<evidence type="ECO:0000313" key="1">
    <source>
        <dbReference type="EMBL" id="KAJ8355907.1"/>
    </source>
</evidence>
<evidence type="ECO:0000313" key="2">
    <source>
        <dbReference type="Proteomes" id="UP001152622"/>
    </source>
</evidence>
<dbReference type="Proteomes" id="UP001152622">
    <property type="component" value="Chromosome 6"/>
</dbReference>
<proteinExistence type="predicted"/>
<reference evidence="1" key="1">
    <citation type="journal article" date="2023" name="Science">
        <title>Genome structures resolve the early diversification of teleost fishes.</title>
        <authorList>
            <person name="Parey E."/>
            <person name="Louis A."/>
            <person name="Montfort J."/>
            <person name="Bouchez O."/>
            <person name="Roques C."/>
            <person name="Iampietro C."/>
            <person name="Lluch J."/>
            <person name="Castinel A."/>
            <person name="Donnadieu C."/>
            <person name="Desvignes T."/>
            <person name="Floi Bucao C."/>
            <person name="Jouanno E."/>
            <person name="Wen M."/>
            <person name="Mejri S."/>
            <person name="Dirks R."/>
            <person name="Jansen H."/>
            <person name="Henkel C."/>
            <person name="Chen W.J."/>
            <person name="Zahm M."/>
            <person name="Cabau C."/>
            <person name="Klopp C."/>
            <person name="Thompson A.W."/>
            <person name="Robinson-Rechavi M."/>
            <person name="Braasch I."/>
            <person name="Lecointre G."/>
            <person name="Bobe J."/>
            <person name="Postlethwait J.H."/>
            <person name="Berthelot C."/>
            <person name="Roest Crollius H."/>
            <person name="Guiguen Y."/>
        </authorList>
    </citation>
    <scope>NUCLEOTIDE SEQUENCE</scope>
    <source>
        <strain evidence="1">WJC10195</strain>
    </source>
</reference>
<name>A0A9Q1FCY5_SYNKA</name>
<protein>
    <submittedName>
        <fullName evidence="1">Uncharacterized protein</fullName>
    </submittedName>
</protein>